<evidence type="ECO:0000256" key="1">
    <source>
        <dbReference type="SAM" id="Phobius"/>
    </source>
</evidence>
<reference evidence="2" key="1">
    <citation type="journal article" date="2020" name="Stud. Mycol.">
        <title>101 Dothideomycetes genomes: a test case for predicting lifestyles and emergence of pathogens.</title>
        <authorList>
            <person name="Haridas S."/>
            <person name="Albert R."/>
            <person name="Binder M."/>
            <person name="Bloem J."/>
            <person name="Labutti K."/>
            <person name="Salamov A."/>
            <person name="Andreopoulos B."/>
            <person name="Baker S."/>
            <person name="Barry K."/>
            <person name="Bills G."/>
            <person name="Bluhm B."/>
            <person name="Cannon C."/>
            <person name="Castanera R."/>
            <person name="Culley D."/>
            <person name="Daum C."/>
            <person name="Ezra D."/>
            <person name="Gonzalez J."/>
            <person name="Henrissat B."/>
            <person name="Kuo A."/>
            <person name="Liang C."/>
            <person name="Lipzen A."/>
            <person name="Lutzoni F."/>
            <person name="Magnuson J."/>
            <person name="Mondo S."/>
            <person name="Nolan M."/>
            <person name="Ohm R."/>
            <person name="Pangilinan J."/>
            <person name="Park H.-J."/>
            <person name="Ramirez L."/>
            <person name="Alfaro M."/>
            <person name="Sun H."/>
            <person name="Tritt A."/>
            <person name="Yoshinaga Y."/>
            <person name="Zwiers L.-H."/>
            <person name="Turgeon B."/>
            <person name="Goodwin S."/>
            <person name="Spatafora J."/>
            <person name="Crous P."/>
            <person name="Grigoriev I."/>
        </authorList>
    </citation>
    <scope>NUCLEOTIDE SEQUENCE</scope>
    <source>
        <strain evidence="2">CBS 123094</strain>
    </source>
</reference>
<protein>
    <submittedName>
        <fullName evidence="2">Uncharacterized protein</fullName>
    </submittedName>
</protein>
<feature type="transmembrane region" description="Helical" evidence="1">
    <location>
        <begin position="54"/>
        <end position="75"/>
    </location>
</feature>
<dbReference type="EMBL" id="ML977620">
    <property type="protein sequence ID" value="KAF1996814.1"/>
    <property type="molecule type" value="Genomic_DNA"/>
</dbReference>
<keyword evidence="1" id="KW-1133">Transmembrane helix</keyword>
<dbReference type="Proteomes" id="UP000799779">
    <property type="component" value="Unassembled WGS sequence"/>
</dbReference>
<dbReference type="AlphaFoldDB" id="A0A6A5W7H6"/>
<feature type="transmembrane region" description="Helical" evidence="1">
    <location>
        <begin position="126"/>
        <end position="144"/>
    </location>
</feature>
<keyword evidence="1" id="KW-0812">Transmembrane</keyword>
<proteinExistence type="predicted"/>
<keyword evidence="3" id="KW-1185">Reference proteome</keyword>
<name>A0A6A5W7H6_9PLEO</name>
<sequence>MSDGKAATTHTRPKTYLTILNHIFINHFYIYLLASSPPRLLTPSLLISSPTHPFTIALYSFAGIELTLGTTLRLLYPLNFLTPLRTLVYMAIIFELGLEFINYADDKDLGKTEEEQKRRGGLRRNVMLWVILVLCSAECMLAVVDMARVGEKVRVERERVRREVDGSGLA</sequence>
<evidence type="ECO:0000313" key="2">
    <source>
        <dbReference type="EMBL" id="KAF1996814.1"/>
    </source>
</evidence>
<feature type="transmembrane region" description="Helical" evidence="1">
    <location>
        <begin position="15"/>
        <end position="34"/>
    </location>
</feature>
<gene>
    <name evidence="2" type="ORF">P154DRAFT_607443</name>
</gene>
<evidence type="ECO:0000313" key="3">
    <source>
        <dbReference type="Proteomes" id="UP000799779"/>
    </source>
</evidence>
<keyword evidence="1" id="KW-0472">Membrane</keyword>
<accession>A0A6A5W7H6</accession>
<organism evidence="2 3">
    <name type="scientific">Amniculicola lignicola CBS 123094</name>
    <dbReference type="NCBI Taxonomy" id="1392246"/>
    <lineage>
        <taxon>Eukaryota</taxon>
        <taxon>Fungi</taxon>
        <taxon>Dikarya</taxon>
        <taxon>Ascomycota</taxon>
        <taxon>Pezizomycotina</taxon>
        <taxon>Dothideomycetes</taxon>
        <taxon>Pleosporomycetidae</taxon>
        <taxon>Pleosporales</taxon>
        <taxon>Amniculicolaceae</taxon>
        <taxon>Amniculicola</taxon>
    </lineage>
</organism>